<dbReference type="AlphaFoldDB" id="A0AA38CSI9"/>
<accession>A0AA38CSI9</accession>
<dbReference type="OMA" id="THFASHI"/>
<dbReference type="PANTHER" id="PTHR31301:SF206">
    <property type="entry name" value="LOB DOMAIN-CONTAINING PROTEIN 1"/>
    <property type="match status" value="1"/>
</dbReference>
<feature type="coiled-coil region" evidence="2">
    <location>
        <begin position="88"/>
        <end position="122"/>
    </location>
</feature>
<evidence type="ECO:0000259" key="3">
    <source>
        <dbReference type="PROSITE" id="PS50891"/>
    </source>
</evidence>
<name>A0AA38CSI9_TAXCH</name>
<gene>
    <name evidence="4" type="ORF">KI387_013382</name>
</gene>
<evidence type="ECO:0000256" key="2">
    <source>
        <dbReference type="SAM" id="Coils"/>
    </source>
</evidence>
<dbReference type="PROSITE" id="PS50891">
    <property type="entry name" value="LOB"/>
    <property type="match status" value="1"/>
</dbReference>
<dbReference type="Pfam" id="PF03195">
    <property type="entry name" value="LOB"/>
    <property type="match status" value="1"/>
</dbReference>
<dbReference type="PANTHER" id="PTHR31301">
    <property type="entry name" value="LOB DOMAIN-CONTAINING PROTEIN 4-RELATED"/>
    <property type="match status" value="1"/>
</dbReference>
<dbReference type="EMBL" id="JAHRHJ020000009">
    <property type="protein sequence ID" value="KAH9301799.1"/>
    <property type="molecule type" value="Genomic_DNA"/>
</dbReference>
<proteinExistence type="inferred from homology"/>
<protein>
    <recommendedName>
        <fullName evidence="3">LOB domain-containing protein</fullName>
    </recommendedName>
</protein>
<evidence type="ECO:0000256" key="1">
    <source>
        <dbReference type="ARBA" id="ARBA00005474"/>
    </source>
</evidence>
<evidence type="ECO:0000313" key="5">
    <source>
        <dbReference type="Proteomes" id="UP000824469"/>
    </source>
</evidence>
<evidence type="ECO:0000313" key="4">
    <source>
        <dbReference type="EMBL" id="KAH9301799.1"/>
    </source>
</evidence>
<keyword evidence="5" id="KW-1185">Reference proteome</keyword>
<sequence length="152" mass="17067">MKESASCGPCAACKMQRKKCGDKCILAPYFPQNNPEKFLLVHKVFGTGNVIKLLQDVAVEKREEAVASMVFEARERLRDPVNGSSALISHLQRKVAELQSQLANAEDELANIRLEHANLGAILTADAPTPHHFFEDRLWEVEVEVELEPLWM</sequence>
<comment type="similarity">
    <text evidence="1">Belongs to the LOB domain-containing protein family.</text>
</comment>
<keyword evidence="2" id="KW-0175">Coiled coil</keyword>
<dbReference type="InterPro" id="IPR004883">
    <property type="entry name" value="LOB"/>
</dbReference>
<comment type="caution">
    <text evidence="4">The sequence shown here is derived from an EMBL/GenBank/DDBJ whole genome shotgun (WGS) entry which is preliminary data.</text>
</comment>
<dbReference type="Proteomes" id="UP000824469">
    <property type="component" value="Unassembled WGS sequence"/>
</dbReference>
<organism evidence="4 5">
    <name type="scientific">Taxus chinensis</name>
    <name type="common">Chinese yew</name>
    <name type="synonym">Taxus wallichiana var. chinensis</name>
    <dbReference type="NCBI Taxonomy" id="29808"/>
    <lineage>
        <taxon>Eukaryota</taxon>
        <taxon>Viridiplantae</taxon>
        <taxon>Streptophyta</taxon>
        <taxon>Embryophyta</taxon>
        <taxon>Tracheophyta</taxon>
        <taxon>Spermatophyta</taxon>
        <taxon>Pinopsida</taxon>
        <taxon>Pinidae</taxon>
        <taxon>Conifers II</taxon>
        <taxon>Cupressales</taxon>
        <taxon>Taxaceae</taxon>
        <taxon>Taxus</taxon>
    </lineage>
</organism>
<feature type="domain" description="LOB" evidence="3">
    <location>
        <begin position="8"/>
        <end position="109"/>
    </location>
</feature>
<reference evidence="4 5" key="1">
    <citation type="journal article" date="2021" name="Nat. Plants">
        <title>The Taxus genome provides insights into paclitaxel biosynthesis.</title>
        <authorList>
            <person name="Xiong X."/>
            <person name="Gou J."/>
            <person name="Liao Q."/>
            <person name="Li Y."/>
            <person name="Zhou Q."/>
            <person name="Bi G."/>
            <person name="Li C."/>
            <person name="Du R."/>
            <person name="Wang X."/>
            <person name="Sun T."/>
            <person name="Guo L."/>
            <person name="Liang H."/>
            <person name="Lu P."/>
            <person name="Wu Y."/>
            <person name="Zhang Z."/>
            <person name="Ro D.K."/>
            <person name="Shang Y."/>
            <person name="Huang S."/>
            <person name="Yan J."/>
        </authorList>
    </citation>
    <scope>NUCLEOTIDE SEQUENCE [LARGE SCALE GENOMIC DNA]</scope>
    <source>
        <strain evidence="4">Ta-2019</strain>
    </source>
</reference>